<feature type="region of interest" description="Disordered" evidence="1">
    <location>
        <begin position="26"/>
        <end position="56"/>
    </location>
</feature>
<name>A0A0C9UXJ4_9AGAM</name>
<feature type="compositionally biased region" description="Low complexity" evidence="1">
    <location>
        <begin position="36"/>
        <end position="45"/>
    </location>
</feature>
<accession>A0A0C9UXJ4</accession>
<evidence type="ECO:0000256" key="1">
    <source>
        <dbReference type="SAM" id="MobiDB-lite"/>
    </source>
</evidence>
<evidence type="ECO:0000313" key="3">
    <source>
        <dbReference type="Proteomes" id="UP000053820"/>
    </source>
</evidence>
<organism evidence="2 3">
    <name type="scientific">Hydnomerulius pinastri MD-312</name>
    <dbReference type="NCBI Taxonomy" id="994086"/>
    <lineage>
        <taxon>Eukaryota</taxon>
        <taxon>Fungi</taxon>
        <taxon>Dikarya</taxon>
        <taxon>Basidiomycota</taxon>
        <taxon>Agaricomycotina</taxon>
        <taxon>Agaricomycetes</taxon>
        <taxon>Agaricomycetidae</taxon>
        <taxon>Boletales</taxon>
        <taxon>Boletales incertae sedis</taxon>
        <taxon>Leucogyrophana</taxon>
    </lineage>
</organism>
<proteinExistence type="predicted"/>
<protein>
    <submittedName>
        <fullName evidence="2">Unplaced genomic scaffold scaffold_304, whole genome shotgun sequence</fullName>
    </submittedName>
</protein>
<sequence>MVFTQLQGADFWDEFLVRDDDKGDLGWDTNLEDDGSPTVNPTPHTTSPPHPQSPSTTVVIDRVVLVTMSASPQPASVTINHIHGQSTTSLVNHTSSSIVSPPLQSPMTACLESNSHLAQLLTSNYPPSSSASPSLPNANNGSPATHSISEAAQRAIVECEARANRTEHARDEAVARRRVLTEA</sequence>
<dbReference type="Proteomes" id="UP000053820">
    <property type="component" value="Unassembled WGS sequence"/>
</dbReference>
<dbReference type="AlphaFoldDB" id="A0A0C9UXJ4"/>
<feature type="region of interest" description="Disordered" evidence="1">
    <location>
        <begin position="121"/>
        <end position="146"/>
    </location>
</feature>
<keyword evidence="3" id="KW-1185">Reference proteome</keyword>
<feature type="compositionally biased region" description="Low complexity" evidence="1">
    <location>
        <begin position="123"/>
        <end position="144"/>
    </location>
</feature>
<reference evidence="2 3" key="1">
    <citation type="submission" date="2014-04" db="EMBL/GenBank/DDBJ databases">
        <title>Evolutionary Origins and Diversification of the Mycorrhizal Mutualists.</title>
        <authorList>
            <consortium name="DOE Joint Genome Institute"/>
            <consortium name="Mycorrhizal Genomics Consortium"/>
            <person name="Kohler A."/>
            <person name="Kuo A."/>
            <person name="Nagy L.G."/>
            <person name="Floudas D."/>
            <person name="Copeland A."/>
            <person name="Barry K.W."/>
            <person name="Cichocki N."/>
            <person name="Veneault-Fourrey C."/>
            <person name="LaButti K."/>
            <person name="Lindquist E.A."/>
            <person name="Lipzen A."/>
            <person name="Lundell T."/>
            <person name="Morin E."/>
            <person name="Murat C."/>
            <person name="Riley R."/>
            <person name="Ohm R."/>
            <person name="Sun H."/>
            <person name="Tunlid A."/>
            <person name="Henrissat B."/>
            <person name="Grigoriev I.V."/>
            <person name="Hibbett D.S."/>
            <person name="Martin F."/>
        </authorList>
    </citation>
    <scope>NUCLEOTIDE SEQUENCE [LARGE SCALE GENOMIC DNA]</scope>
    <source>
        <strain evidence="2 3">MD-312</strain>
    </source>
</reference>
<dbReference type="EMBL" id="KN840138">
    <property type="protein sequence ID" value="KIJ57749.1"/>
    <property type="molecule type" value="Genomic_DNA"/>
</dbReference>
<dbReference type="HOGENOM" id="CLU_1475356_0_0_1"/>
<gene>
    <name evidence="2" type="ORF">HYDPIDRAFT_34826</name>
</gene>
<evidence type="ECO:0000313" key="2">
    <source>
        <dbReference type="EMBL" id="KIJ57749.1"/>
    </source>
</evidence>